<name>A0A0E9SA00_ANGAN</name>
<accession>A0A0E9SA00</accession>
<reference evidence="2" key="2">
    <citation type="journal article" date="2015" name="Fish Shellfish Immunol.">
        <title>Early steps in the European eel (Anguilla anguilla)-Vibrio vulnificus interaction in the gills: Role of the RtxA13 toxin.</title>
        <authorList>
            <person name="Callol A."/>
            <person name="Pajuelo D."/>
            <person name="Ebbesson L."/>
            <person name="Teles M."/>
            <person name="MacKenzie S."/>
            <person name="Amaro C."/>
        </authorList>
    </citation>
    <scope>NUCLEOTIDE SEQUENCE</scope>
</reference>
<evidence type="ECO:0000256" key="1">
    <source>
        <dbReference type="SAM" id="MobiDB-lite"/>
    </source>
</evidence>
<dbReference type="AlphaFoldDB" id="A0A0E9SA00"/>
<dbReference type="EMBL" id="GBXM01071067">
    <property type="protein sequence ID" value="JAH37510.1"/>
    <property type="molecule type" value="Transcribed_RNA"/>
</dbReference>
<evidence type="ECO:0000313" key="2">
    <source>
        <dbReference type="EMBL" id="JAH37510.1"/>
    </source>
</evidence>
<feature type="region of interest" description="Disordered" evidence="1">
    <location>
        <begin position="1"/>
        <end position="21"/>
    </location>
</feature>
<feature type="compositionally biased region" description="Basic residues" evidence="1">
    <location>
        <begin position="1"/>
        <end position="13"/>
    </location>
</feature>
<protein>
    <submittedName>
        <fullName evidence="2">Uncharacterized protein</fullName>
    </submittedName>
</protein>
<sequence>MKKKQSVHTKKLTKPVTYELK</sequence>
<reference evidence="2" key="1">
    <citation type="submission" date="2014-11" db="EMBL/GenBank/DDBJ databases">
        <authorList>
            <person name="Amaro Gonzalez C."/>
        </authorList>
    </citation>
    <scope>NUCLEOTIDE SEQUENCE</scope>
</reference>
<proteinExistence type="predicted"/>
<organism evidence="2">
    <name type="scientific">Anguilla anguilla</name>
    <name type="common">European freshwater eel</name>
    <name type="synonym">Muraena anguilla</name>
    <dbReference type="NCBI Taxonomy" id="7936"/>
    <lineage>
        <taxon>Eukaryota</taxon>
        <taxon>Metazoa</taxon>
        <taxon>Chordata</taxon>
        <taxon>Craniata</taxon>
        <taxon>Vertebrata</taxon>
        <taxon>Euteleostomi</taxon>
        <taxon>Actinopterygii</taxon>
        <taxon>Neopterygii</taxon>
        <taxon>Teleostei</taxon>
        <taxon>Anguilliformes</taxon>
        <taxon>Anguillidae</taxon>
        <taxon>Anguilla</taxon>
    </lineage>
</organism>